<dbReference type="AlphaFoldDB" id="A0A2H0UQ08"/>
<name>A0A2H0UQ08_9BACT</name>
<evidence type="ECO:0000256" key="5">
    <source>
        <dbReference type="SAM" id="Phobius"/>
    </source>
</evidence>
<reference evidence="7" key="1">
    <citation type="submission" date="2017-09" db="EMBL/GenBank/DDBJ databases">
        <title>Depth-based differentiation of microbial function through sediment-hosted aquifers and enrichment of novel symbionts in the deep terrestrial subsurface.</title>
        <authorList>
            <person name="Probst A.J."/>
            <person name="Ladd B."/>
            <person name="Jarett J.K."/>
            <person name="Geller-Mcgrath D.E."/>
            <person name="Sieber C.M.K."/>
            <person name="Emerson J.B."/>
            <person name="Anantharaman K."/>
            <person name="Thomas B.C."/>
            <person name="Malmstrom R."/>
            <person name="Stieglmeier M."/>
            <person name="Klingl A."/>
            <person name="Woyke T."/>
            <person name="Ryan C.M."/>
            <person name="Banfield J.F."/>
        </authorList>
    </citation>
    <scope>NUCLEOTIDE SEQUENCE [LARGE SCALE GENOMIC DNA]</scope>
</reference>
<evidence type="ECO:0000256" key="2">
    <source>
        <dbReference type="ARBA" id="ARBA00022692"/>
    </source>
</evidence>
<evidence type="ECO:0000313" key="6">
    <source>
        <dbReference type="EMBL" id="PIR88473.1"/>
    </source>
</evidence>
<gene>
    <name evidence="6" type="ORF">COU09_02250</name>
</gene>
<feature type="transmembrane region" description="Helical" evidence="5">
    <location>
        <begin position="68"/>
        <end position="85"/>
    </location>
</feature>
<organism evidence="6 7">
    <name type="scientific">Candidatus Harrisonbacteria bacterium CG10_big_fil_rev_8_21_14_0_10_44_23</name>
    <dbReference type="NCBI Taxonomy" id="1974585"/>
    <lineage>
        <taxon>Bacteria</taxon>
        <taxon>Candidatus Harrisoniibacteriota</taxon>
    </lineage>
</organism>
<comment type="subcellular location">
    <subcellularLocation>
        <location evidence="1">Membrane</location>
        <topology evidence="1">Multi-pass membrane protein</topology>
    </subcellularLocation>
</comment>
<accession>A0A2H0UQ08</accession>
<dbReference type="EMBL" id="PFBB01000023">
    <property type="protein sequence ID" value="PIR88473.1"/>
    <property type="molecule type" value="Genomic_DNA"/>
</dbReference>
<keyword evidence="3 5" id="KW-1133">Transmembrane helix</keyword>
<feature type="transmembrane region" description="Helical" evidence="5">
    <location>
        <begin position="6"/>
        <end position="24"/>
    </location>
</feature>
<keyword evidence="4 5" id="KW-0472">Membrane</keyword>
<dbReference type="Proteomes" id="UP000229615">
    <property type="component" value="Unassembled WGS sequence"/>
</dbReference>
<proteinExistence type="predicted"/>
<feature type="transmembrane region" description="Helical" evidence="5">
    <location>
        <begin position="44"/>
        <end position="62"/>
    </location>
</feature>
<evidence type="ECO:0000256" key="1">
    <source>
        <dbReference type="ARBA" id="ARBA00004141"/>
    </source>
</evidence>
<sequence>MEILFLIGRILFGGFFLWMGIGHFTKKVGLIAYAQSRGVSSTSAAVLLSGVMVILGGVGIILGVFIDIALWLIIIFLVFVSFMIHKFWEINDPSQRMVEANAFMKNIALLGAALMMLIISSPWAISLGSY</sequence>
<evidence type="ECO:0000256" key="4">
    <source>
        <dbReference type="ARBA" id="ARBA00023136"/>
    </source>
</evidence>
<dbReference type="GO" id="GO:0016020">
    <property type="term" value="C:membrane"/>
    <property type="evidence" value="ECO:0007669"/>
    <property type="project" value="UniProtKB-SubCell"/>
</dbReference>
<dbReference type="Pfam" id="PF07681">
    <property type="entry name" value="DoxX"/>
    <property type="match status" value="1"/>
</dbReference>
<comment type="caution">
    <text evidence="6">The sequence shown here is derived from an EMBL/GenBank/DDBJ whole genome shotgun (WGS) entry which is preliminary data.</text>
</comment>
<keyword evidence="2 5" id="KW-0812">Transmembrane</keyword>
<evidence type="ECO:0000256" key="3">
    <source>
        <dbReference type="ARBA" id="ARBA00022989"/>
    </source>
</evidence>
<protein>
    <submittedName>
        <fullName evidence="6">DoxX family protein</fullName>
    </submittedName>
</protein>
<evidence type="ECO:0000313" key="7">
    <source>
        <dbReference type="Proteomes" id="UP000229615"/>
    </source>
</evidence>
<dbReference type="InterPro" id="IPR032808">
    <property type="entry name" value="DoxX"/>
</dbReference>
<feature type="transmembrane region" description="Helical" evidence="5">
    <location>
        <begin position="106"/>
        <end position="125"/>
    </location>
</feature>